<reference evidence="1 2" key="1">
    <citation type="submission" date="2021-05" db="EMBL/GenBank/DDBJ databases">
        <title>Draft genomes of bacteria isolated from model marine particles.</title>
        <authorList>
            <person name="Datta M.S."/>
            <person name="Schwartzman J.A."/>
            <person name="Enke T.N."/>
            <person name="Saavedra J."/>
            <person name="Cermak N."/>
            <person name="Cordero O.X."/>
        </authorList>
    </citation>
    <scope>NUCLEOTIDE SEQUENCE [LARGE SCALE GENOMIC DNA]</scope>
    <source>
        <strain evidence="1 2">D2M19</strain>
    </source>
</reference>
<dbReference type="RefSeq" id="WP_216007674.1">
    <property type="nucleotide sequence ID" value="NZ_JAHKPV010000007.1"/>
</dbReference>
<dbReference type="Proteomes" id="UP000753376">
    <property type="component" value="Unassembled WGS sequence"/>
</dbReference>
<evidence type="ECO:0000313" key="1">
    <source>
        <dbReference type="EMBL" id="MBU2873792.1"/>
    </source>
</evidence>
<accession>A0ABS6A6I6</accession>
<gene>
    <name evidence="1" type="ORF">KO508_07165</name>
</gene>
<dbReference type="EMBL" id="JAHKPV010000007">
    <property type="protein sequence ID" value="MBU2873792.1"/>
    <property type="molecule type" value="Genomic_DNA"/>
</dbReference>
<protein>
    <submittedName>
        <fullName evidence="1">DUF2478 domain-containing protein</fullName>
    </submittedName>
</protein>
<organism evidence="1 2">
    <name type="scientific">Marinobacter salexigens</name>
    <dbReference type="NCBI Taxonomy" id="1925763"/>
    <lineage>
        <taxon>Bacteria</taxon>
        <taxon>Pseudomonadati</taxon>
        <taxon>Pseudomonadota</taxon>
        <taxon>Gammaproteobacteria</taxon>
        <taxon>Pseudomonadales</taxon>
        <taxon>Marinobacteraceae</taxon>
        <taxon>Marinobacter</taxon>
    </lineage>
</organism>
<sequence length="172" mass="19218">MSKELNLAAIIYDNDEQPVDKLLHKVAATLNQRGDRVAGLTMALNEQGLRREPMALQDLETGKEYSIAQNLGKESQSCCLDPRGLADATNVLRALVERPPKLAVVNRFGQQEIDGRGLRAEFAQLLDAGIPVLTVVKRKFLEQWHEFGGEDAVDLPFSEDKVLRWCDEFLSV</sequence>
<keyword evidence="2" id="KW-1185">Reference proteome</keyword>
<dbReference type="InterPro" id="IPR018912">
    <property type="entry name" value="DUF2478"/>
</dbReference>
<dbReference type="Pfam" id="PF10649">
    <property type="entry name" value="DUF2478"/>
    <property type="match status" value="1"/>
</dbReference>
<name>A0ABS6A6I6_9GAMM</name>
<proteinExistence type="predicted"/>
<comment type="caution">
    <text evidence="1">The sequence shown here is derived from an EMBL/GenBank/DDBJ whole genome shotgun (WGS) entry which is preliminary data.</text>
</comment>
<evidence type="ECO:0000313" key="2">
    <source>
        <dbReference type="Proteomes" id="UP000753376"/>
    </source>
</evidence>